<dbReference type="EMBL" id="KI278069">
    <property type="protein sequence ID" value="ESA19637.1"/>
    <property type="molecule type" value="Genomic_DNA"/>
</dbReference>
<protein>
    <submittedName>
        <fullName evidence="1">Uncharacterized protein</fullName>
    </submittedName>
</protein>
<proteinExistence type="predicted"/>
<gene>
    <name evidence="1" type="ORF">GLOINDRAFT_19372</name>
</gene>
<sequence length="60" mass="7039">MGFSGVNEKNSLKRMWHVGRPSRSSDIQGFSLSHNWEWRVGRPSWPFEIQGFSLSLHRTH</sequence>
<dbReference type="AlphaFoldDB" id="U9UIZ0"/>
<organism evidence="1">
    <name type="scientific">Rhizophagus irregularis (strain DAOM 181602 / DAOM 197198 / MUCL 43194)</name>
    <name type="common">Arbuscular mycorrhizal fungus</name>
    <name type="synonym">Glomus intraradices</name>
    <dbReference type="NCBI Taxonomy" id="747089"/>
    <lineage>
        <taxon>Eukaryota</taxon>
        <taxon>Fungi</taxon>
        <taxon>Fungi incertae sedis</taxon>
        <taxon>Mucoromycota</taxon>
        <taxon>Glomeromycotina</taxon>
        <taxon>Glomeromycetes</taxon>
        <taxon>Glomerales</taxon>
        <taxon>Glomeraceae</taxon>
        <taxon>Rhizophagus</taxon>
    </lineage>
</organism>
<dbReference type="HOGENOM" id="CLU_2942899_0_0_1"/>
<reference evidence="1" key="1">
    <citation type="submission" date="2013-07" db="EMBL/GenBank/DDBJ databases">
        <title>The genome of an arbuscular mycorrhizal fungus provides insights into the evolution of the oldest plant symbiosis.</title>
        <authorList>
            <consortium name="DOE Joint Genome Institute"/>
            <person name="Tisserant E."/>
            <person name="Malbreil M."/>
            <person name="Kuo A."/>
            <person name="Kohler A."/>
            <person name="Symeonidi A."/>
            <person name="Balestrini R."/>
            <person name="Charron P."/>
            <person name="Duensing N."/>
            <person name="Frei-dit-Frey N."/>
            <person name="Gianinazzi-Pearson V."/>
            <person name="Gilbert B."/>
            <person name="Handa Y."/>
            <person name="Hijri M."/>
            <person name="Kaul R."/>
            <person name="Kawaguchi M."/>
            <person name="Krajinski F."/>
            <person name="Lammers P."/>
            <person name="Lapierre D."/>
            <person name="Masclaux F.G."/>
            <person name="Murat C."/>
            <person name="Morin E."/>
            <person name="Ndikumana S."/>
            <person name="Pagni M."/>
            <person name="Petitpierre D."/>
            <person name="Requena N."/>
            <person name="Rosikiewicz P."/>
            <person name="Riley R."/>
            <person name="Saito K."/>
            <person name="San Clemente H."/>
            <person name="Shapiro H."/>
            <person name="van Tuinen D."/>
            <person name="Becard G."/>
            <person name="Bonfante P."/>
            <person name="Paszkowski U."/>
            <person name="Shachar-Hill Y."/>
            <person name="Young J.P."/>
            <person name="Sanders I.R."/>
            <person name="Henrissat B."/>
            <person name="Rensing S.A."/>
            <person name="Grigoriev I.V."/>
            <person name="Corradi N."/>
            <person name="Roux C."/>
            <person name="Martin F."/>
        </authorList>
    </citation>
    <scope>NUCLEOTIDE SEQUENCE</scope>
    <source>
        <strain evidence="1">DAOM 197198</strain>
    </source>
</reference>
<accession>U9UIZ0</accession>
<evidence type="ECO:0000313" key="1">
    <source>
        <dbReference type="EMBL" id="ESA19637.1"/>
    </source>
</evidence>
<name>U9UIZ0_RHIID</name>